<dbReference type="EMBL" id="SDPU01000001">
    <property type="protein sequence ID" value="RYU15659.1"/>
    <property type="molecule type" value="Genomic_DNA"/>
</dbReference>
<name>A0A4Q5JC61_9ACTN</name>
<sequence length="313" mass="33524">MDHTSSGISVRGLTKRYGEVLAVDHLTFDVEPGKVTGFLGPNGAGKSTTMRMMLGLDKPTEGSVLVNGRRFAEVEEPLRHVGALLDATSAHPGRTGRNHLRVAARTNGIPLDRVEEVIDQVGLGAAAKRRIKGYSLGMRQRLGIAAALLGDPEVLLFDEPVNGLDLDGVRWIRDLLRGLAAEGRTVLVSSHLMSEMQQTADRLVIIGRGRLIADASVDEVLLGLGRRHVRVRVPDPDLLAQALGARGVTTHRVGADELQVDGCPAESVGEAAHRLGLPVHHLAEVDQSLEHAYLELTASAVQYHGHTPEGALT</sequence>
<dbReference type="PANTHER" id="PTHR43335">
    <property type="entry name" value="ABC TRANSPORTER, ATP-BINDING PROTEIN"/>
    <property type="match status" value="1"/>
</dbReference>
<evidence type="ECO:0000256" key="2">
    <source>
        <dbReference type="ARBA" id="ARBA00022448"/>
    </source>
</evidence>
<keyword evidence="3" id="KW-0547">Nucleotide-binding</keyword>
<feature type="domain" description="ABC transporter" evidence="5">
    <location>
        <begin position="8"/>
        <end position="233"/>
    </location>
</feature>
<keyword evidence="4 6" id="KW-0067">ATP-binding</keyword>
<dbReference type="CDD" id="cd03268">
    <property type="entry name" value="ABC_BcrA_bacitracin_resist"/>
    <property type="match status" value="1"/>
</dbReference>
<dbReference type="Gene3D" id="3.40.50.300">
    <property type="entry name" value="P-loop containing nucleotide triphosphate hydrolases"/>
    <property type="match status" value="1"/>
</dbReference>
<accession>A0A4Q5JC61</accession>
<dbReference type="InterPro" id="IPR003439">
    <property type="entry name" value="ABC_transporter-like_ATP-bd"/>
</dbReference>
<proteinExistence type="inferred from homology"/>
<evidence type="ECO:0000256" key="4">
    <source>
        <dbReference type="ARBA" id="ARBA00022840"/>
    </source>
</evidence>
<dbReference type="PANTHER" id="PTHR43335:SF4">
    <property type="entry name" value="ABC TRANSPORTER, ATP-BINDING PROTEIN"/>
    <property type="match status" value="1"/>
</dbReference>
<dbReference type="SMART" id="SM00382">
    <property type="entry name" value="AAA"/>
    <property type="match status" value="1"/>
</dbReference>
<dbReference type="RefSeq" id="WP_129984942.1">
    <property type="nucleotide sequence ID" value="NZ_SDPU01000001.1"/>
</dbReference>
<gene>
    <name evidence="6" type="ORF">ETU37_00640</name>
</gene>
<evidence type="ECO:0000313" key="6">
    <source>
        <dbReference type="EMBL" id="RYU15659.1"/>
    </source>
</evidence>
<dbReference type="InterPro" id="IPR003593">
    <property type="entry name" value="AAA+_ATPase"/>
</dbReference>
<dbReference type="PROSITE" id="PS00211">
    <property type="entry name" value="ABC_TRANSPORTER_1"/>
    <property type="match status" value="1"/>
</dbReference>
<evidence type="ECO:0000259" key="5">
    <source>
        <dbReference type="PROSITE" id="PS50893"/>
    </source>
</evidence>
<evidence type="ECO:0000256" key="1">
    <source>
        <dbReference type="ARBA" id="ARBA00005417"/>
    </source>
</evidence>
<dbReference type="InterPro" id="IPR027417">
    <property type="entry name" value="P-loop_NTPase"/>
</dbReference>
<protein>
    <submittedName>
        <fullName evidence="6">ABC transporter ATP-binding protein</fullName>
    </submittedName>
</protein>
<dbReference type="PROSITE" id="PS50893">
    <property type="entry name" value="ABC_TRANSPORTER_2"/>
    <property type="match status" value="1"/>
</dbReference>
<dbReference type="Pfam" id="PF00005">
    <property type="entry name" value="ABC_tran"/>
    <property type="match status" value="1"/>
</dbReference>
<dbReference type="Proteomes" id="UP000291189">
    <property type="component" value="Unassembled WGS sequence"/>
</dbReference>
<dbReference type="InterPro" id="IPR017871">
    <property type="entry name" value="ABC_transporter-like_CS"/>
</dbReference>
<dbReference type="AlphaFoldDB" id="A0A4Q5JC61"/>
<dbReference type="SUPFAM" id="SSF52540">
    <property type="entry name" value="P-loop containing nucleoside triphosphate hydrolases"/>
    <property type="match status" value="1"/>
</dbReference>
<reference evidence="6 7" key="1">
    <citation type="submission" date="2019-01" db="EMBL/GenBank/DDBJ databases">
        <title>Nocardioides guangzhouensis sp. nov., an actinobacterium isolated from soil.</title>
        <authorList>
            <person name="Fu Y."/>
            <person name="Cai Y."/>
            <person name="Lin Z."/>
            <person name="Chen P."/>
        </authorList>
    </citation>
    <scope>NUCLEOTIDE SEQUENCE [LARGE SCALE GENOMIC DNA]</scope>
    <source>
        <strain evidence="6 7">NBRC 105384</strain>
    </source>
</reference>
<keyword evidence="2" id="KW-0813">Transport</keyword>
<comment type="caution">
    <text evidence="6">The sequence shown here is derived from an EMBL/GenBank/DDBJ whole genome shotgun (WGS) entry which is preliminary data.</text>
</comment>
<comment type="similarity">
    <text evidence="1">Belongs to the ABC transporter superfamily.</text>
</comment>
<dbReference type="OrthoDB" id="9804819at2"/>
<organism evidence="6 7">
    <name type="scientific">Nocardioides iriomotensis</name>
    <dbReference type="NCBI Taxonomy" id="715784"/>
    <lineage>
        <taxon>Bacteria</taxon>
        <taxon>Bacillati</taxon>
        <taxon>Actinomycetota</taxon>
        <taxon>Actinomycetes</taxon>
        <taxon>Propionibacteriales</taxon>
        <taxon>Nocardioidaceae</taxon>
        <taxon>Nocardioides</taxon>
    </lineage>
</organism>
<keyword evidence="7" id="KW-1185">Reference proteome</keyword>
<evidence type="ECO:0000313" key="7">
    <source>
        <dbReference type="Proteomes" id="UP000291189"/>
    </source>
</evidence>
<dbReference type="GO" id="GO:0005524">
    <property type="term" value="F:ATP binding"/>
    <property type="evidence" value="ECO:0007669"/>
    <property type="project" value="UniProtKB-KW"/>
</dbReference>
<dbReference type="GO" id="GO:0016887">
    <property type="term" value="F:ATP hydrolysis activity"/>
    <property type="evidence" value="ECO:0007669"/>
    <property type="project" value="InterPro"/>
</dbReference>
<evidence type="ECO:0000256" key="3">
    <source>
        <dbReference type="ARBA" id="ARBA00022741"/>
    </source>
</evidence>